<sequence>MRSNQNPKIITADWNIKDKAMSTPPNNTSRRREQTEGRGKTFRFHSQFRLPVAPAPGDPHPASKSPTTSSHTILTFYPHTTRRPNTTSHSHNCTKSNWKDNERLRNWTKTLKPNQTPPRARNRLTPISKKARTPNSTYPKRAPKFNQKKAGDPGDEQNPVLAVDDIAQIPDQVDGLRIPHRQERHPFAEYYVQKEDDGRPQHRLRCLIANASIRMASLLWARKMQPRHEPLLSESPLTRNAEISDVPYALYVVHEHRGSSQYLTPVHAKERLTNKHHSLDKFHPGDLIIVTRLGRLPNRRLRHGLHHSRDPRSHRFLTILEYSATPRSTQYDALSMVSRKNTGSDSRILYAAGVTVALDVTRRCYQ</sequence>
<evidence type="ECO:0000313" key="3">
    <source>
        <dbReference type="Proteomes" id="UP000005237"/>
    </source>
</evidence>
<reference evidence="2" key="2">
    <citation type="submission" date="2022-06" db="UniProtKB">
        <authorList>
            <consortium name="EnsemblMetazoa"/>
        </authorList>
    </citation>
    <scope>IDENTIFICATION</scope>
    <source>
        <strain evidence="2">DF5081</strain>
    </source>
</reference>
<dbReference type="Proteomes" id="UP000005237">
    <property type="component" value="Unassembled WGS sequence"/>
</dbReference>
<protein>
    <submittedName>
        <fullName evidence="2">Uncharacterized protein</fullName>
    </submittedName>
</protein>
<evidence type="ECO:0000313" key="2">
    <source>
        <dbReference type="EnsemblMetazoa" id="CJA33062.1"/>
    </source>
</evidence>
<feature type="region of interest" description="Disordered" evidence="1">
    <location>
        <begin position="108"/>
        <end position="157"/>
    </location>
</feature>
<reference evidence="3" key="1">
    <citation type="submission" date="2010-08" db="EMBL/GenBank/DDBJ databases">
        <authorList>
            <consortium name="Caenorhabditis japonica Sequencing Consortium"/>
            <person name="Wilson R.K."/>
        </authorList>
    </citation>
    <scope>NUCLEOTIDE SEQUENCE [LARGE SCALE GENOMIC DNA]</scope>
    <source>
        <strain evidence="3">DF5081</strain>
    </source>
</reference>
<organism evidence="2 3">
    <name type="scientific">Caenorhabditis japonica</name>
    <dbReference type="NCBI Taxonomy" id="281687"/>
    <lineage>
        <taxon>Eukaryota</taxon>
        <taxon>Metazoa</taxon>
        <taxon>Ecdysozoa</taxon>
        <taxon>Nematoda</taxon>
        <taxon>Chromadorea</taxon>
        <taxon>Rhabditida</taxon>
        <taxon>Rhabditina</taxon>
        <taxon>Rhabditomorpha</taxon>
        <taxon>Rhabditoidea</taxon>
        <taxon>Rhabditidae</taxon>
        <taxon>Peloderinae</taxon>
        <taxon>Caenorhabditis</taxon>
    </lineage>
</organism>
<dbReference type="AlphaFoldDB" id="A0A8R1EE23"/>
<accession>A0A8R1EE23</accession>
<feature type="region of interest" description="Disordered" evidence="1">
    <location>
        <begin position="1"/>
        <end position="42"/>
    </location>
</feature>
<name>A0A8R1EE23_CAEJA</name>
<dbReference type="EnsemblMetazoa" id="CJA33062.1">
    <property type="protein sequence ID" value="CJA33062.1"/>
    <property type="gene ID" value="WBGene00208909"/>
</dbReference>
<keyword evidence="3" id="KW-1185">Reference proteome</keyword>
<proteinExistence type="predicted"/>
<evidence type="ECO:0000256" key="1">
    <source>
        <dbReference type="SAM" id="MobiDB-lite"/>
    </source>
</evidence>
<feature type="compositionally biased region" description="Basic and acidic residues" evidence="1">
    <location>
        <begin position="30"/>
        <end position="39"/>
    </location>
</feature>